<dbReference type="InterPro" id="IPR004501">
    <property type="entry name" value="PTS_EIIC_3"/>
</dbReference>
<dbReference type="InterPro" id="IPR051088">
    <property type="entry name" value="PTS_Sugar-EIIC/EIIB"/>
</dbReference>
<evidence type="ECO:0000259" key="10">
    <source>
        <dbReference type="PROSITE" id="PS51105"/>
    </source>
</evidence>
<comment type="caution">
    <text evidence="11">The sequence shown here is derived from an EMBL/GenBank/DDBJ whole genome shotgun (WGS) entry which is preliminary data.</text>
</comment>
<dbReference type="PIRSF" id="PIRSF006351">
    <property type="entry name" value="PTS_EIIC-Cellobiose"/>
    <property type="match status" value="1"/>
</dbReference>
<feature type="transmembrane region" description="Helical" evidence="9">
    <location>
        <begin position="134"/>
        <end position="154"/>
    </location>
</feature>
<gene>
    <name evidence="11" type="ORF">EDD63_1227</name>
</gene>
<accession>A0A4R7ZH54</accession>
<dbReference type="GO" id="GO:0008982">
    <property type="term" value="F:protein-N(PI)-phosphohistidine-sugar phosphotransferase activity"/>
    <property type="evidence" value="ECO:0007669"/>
    <property type="project" value="UniProtKB-UniRule"/>
</dbReference>
<reference evidence="11 12" key="1">
    <citation type="submission" date="2019-03" db="EMBL/GenBank/DDBJ databases">
        <title>Genomic Encyclopedia of Type Strains, Phase IV (KMG-IV): sequencing the most valuable type-strain genomes for metagenomic binning, comparative biology and taxonomic classification.</title>
        <authorList>
            <person name="Goeker M."/>
        </authorList>
    </citation>
    <scope>NUCLEOTIDE SEQUENCE [LARGE SCALE GENOMIC DNA]</scope>
    <source>
        <strain evidence="11 12">DSM 28867</strain>
    </source>
</reference>
<dbReference type="GO" id="GO:0009401">
    <property type="term" value="P:phosphoenolpyruvate-dependent sugar phosphotransferase system"/>
    <property type="evidence" value="ECO:0007669"/>
    <property type="project" value="InterPro"/>
</dbReference>
<evidence type="ECO:0000256" key="1">
    <source>
        <dbReference type="ARBA" id="ARBA00004651"/>
    </source>
</evidence>
<evidence type="ECO:0000256" key="9">
    <source>
        <dbReference type="SAM" id="Phobius"/>
    </source>
</evidence>
<dbReference type="EMBL" id="SODD01000022">
    <property type="protein sequence ID" value="TDW16525.1"/>
    <property type="molecule type" value="Genomic_DNA"/>
</dbReference>
<dbReference type="Proteomes" id="UP000294743">
    <property type="component" value="Unassembled WGS sequence"/>
</dbReference>
<keyword evidence="5 9" id="KW-0812">Transmembrane</keyword>
<protein>
    <recommendedName>
        <fullName evidence="8">Permease IIC component</fullName>
    </recommendedName>
</protein>
<dbReference type="PROSITE" id="PS51105">
    <property type="entry name" value="PTS_EIIC_TYPE_3"/>
    <property type="match status" value="1"/>
</dbReference>
<organism evidence="11 12">
    <name type="scientific">Breznakia blatticola</name>
    <dbReference type="NCBI Taxonomy" id="1754012"/>
    <lineage>
        <taxon>Bacteria</taxon>
        <taxon>Bacillati</taxon>
        <taxon>Bacillota</taxon>
        <taxon>Erysipelotrichia</taxon>
        <taxon>Erysipelotrichales</taxon>
        <taxon>Erysipelotrichaceae</taxon>
        <taxon>Breznakia</taxon>
    </lineage>
</organism>
<feature type="domain" description="PTS EIIC type-3" evidence="10">
    <location>
        <begin position="8"/>
        <end position="410"/>
    </location>
</feature>
<feature type="transmembrane region" description="Helical" evidence="9">
    <location>
        <begin position="282"/>
        <end position="304"/>
    </location>
</feature>
<feature type="transmembrane region" description="Helical" evidence="9">
    <location>
        <begin position="174"/>
        <end position="198"/>
    </location>
</feature>
<dbReference type="GO" id="GO:0005886">
    <property type="term" value="C:plasma membrane"/>
    <property type="evidence" value="ECO:0007669"/>
    <property type="project" value="UniProtKB-SubCell"/>
</dbReference>
<feature type="transmembrane region" description="Helical" evidence="9">
    <location>
        <begin position="342"/>
        <end position="361"/>
    </location>
</feature>
<dbReference type="RefSeq" id="WP_134169799.1">
    <property type="nucleotide sequence ID" value="NZ_SODD01000022.1"/>
</dbReference>
<evidence type="ECO:0000256" key="7">
    <source>
        <dbReference type="ARBA" id="ARBA00023136"/>
    </source>
</evidence>
<name>A0A4R7ZH54_9FIRM</name>
<dbReference type="AlphaFoldDB" id="A0A4R7ZH54"/>
<sequence length="436" mass="47820">MNNIMNKFESFLMPIAEKITSNRYLSAIKEGFFGATPILIAGSIFLLFTSIPIDGYAAFMERTFSSNWMDFFYIPYQASFKLMAIFVVIGAAKSLADYYSVDVKLACALTLVGIFILTPIIVTEEGVKGFPLDNLSAAGLFVCLLVTFISVEIYRYCVQRGFTIKMPETVPQNVSTAFAAVIPAFVIIMVFNVIRLIFSLTDYASAQTFIFTILQQPLQSLGGTLPATVFVLLLESVIWCFGLHGSSIVSSVMNPIWYAQSAENLAAVEAGLAIPNIVNYQFIAHFVKIGGVGATLGLSLLCLFKAKSNQYKALGKLSVGASIFNINEPVIFGFPIILNPMMMIPFILSNVLVGVVTYLAISTGLVPMINGVNLPYTLPIIISGFMLCGVQGAILQVVLLAMTTIIYYPFFSVQDRQAYQRELEQEKMKELEATNA</sequence>
<evidence type="ECO:0000256" key="4">
    <source>
        <dbReference type="ARBA" id="ARBA00022597"/>
    </source>
</evidence>
<keyword evidence="4 8" id="KW-0762">Sugar transport</keyword>
<proteinExistence type="predicted"/>
<keyword evidence="3 8" id="KW-1003">Cell membrane</keyword>
<dbReference type="NCBIfam" id="TIGR00410">
    <property type="entry name" value="lacE"/>
    <property type="match status" value="1"/>
</dbReference>
<feature type="transmembrane region" description="Helical" evidence="9">
    <location>
        <begin position="32"/>
        <end position="53"/>
    </location>
</feature>
<evidence type="ECO:0000256" key="2">
    <source>
        <dbReference type="ARBA" id="ARBA00022448"/>
    </source>
</evidence>
<dbReference type="InterPro" id="IPR003352">
    <property type="entry name" value="PTS_EIIC"/>
</dbReference>
<evidence type="ECO:0000256" key="5">
    <source>
        <dbReference type="ARBA" id="ARBA00022692"/>
    </source>
</evidence>
<evidence type="ECO:0000256" key="3">
    <source>
        <dbReference type="ARBA" id="ARBA00022475"/>
    </source>
</evidence>
<evidence type="ECO:0000313" key="11">
    <source>
        <dbReference type="EMBL" id="TDW16525.1"/>
    </source>
</evidence>
<dbReference type="Pfam" id="PF02378">
    <property type="entry name" value="PTS_EIIC"/>
    <property type="match status" value="1"/>
</dbReference>
<evidence type="ECO:0000256" key="8">
    <source>
        <dbReference type="PIRNR" id="PIRNR006351"/>
    </source>
</evidence>
<comment type="subcellular location">
    <subcellularLocation>
        <location evidence="1">Cell membrane</location>
        <topology evidence="1">Multi-pass membrane protein</topology>
    </subcellularLocation>
</comment>
<keyword evidence="12" id="KW-1185">Reference proteome</keyword>
<dbReference type="InterPro" id="IPR004796">
    <property type="entry name" value="PTS_IIC_cello"/>
</dbReference>
<evidence type="ECO:0000313" key="12">
    <source>
        <dbReference type="Proteomes" id="UP000294743"/>
    </source>
</evidence>
<feature type="transmembrane region" description="Helical" evidence="9">
    <location>
        <begin position="103"/>
        <end position="122"/>
    </location>
</feature>
<feature type="transmembrane region" description="Helical" evidence="9">
    <location>
        <begin position="73"/>
        <end position="91"/>
    </location>
</feature>
<keyword evidence="7 8" id="KW-0472">Membrane</keyword>
<dbReference type="OrthoDB" id="1550290at2"/>
<evidence type="ECO:0000256" key="6">
    <source>
        <dbReference type="ARBA" id="ARBA00022989"/>
    </source>
</evidence>
<dbReference type="GO" id="GO:1901264">
    <property type="term" value="P:carbohydrate derivative transport"/>
    <property type="evidence" value="ECO:0007669"/>
    <property type="project" value="TreeGrafter"/>
</dbReference>
<keyword evidence="6 9" id="KW-1133">Transmembrane helix</keyword>
<dbReference type="PANTHER" id="PTHR33989:SF11">
    <property type="entry name" value="LICHENAN PERMEASE IIC COMPONENT"/>
    <property type="match status" value="1"/>
</dbReference>
<dbReference type="PANTHER" id="PTHR33989">
    <property type="match status" value="1"/>
</dbReference>
<comment type="function">
    <text evidence="8">The phosphoenolpyruvate-dependent sugar phosphotransferase system (PTS), a major carbohydrate active -transport system, catalyzes the phosphorylation of incoming sugar substrates concomitant with their translocation across the cell membrane.</text>
</comment>
<keyword evidence="2 8" id="KW-0813">Transport</keyword>
<feature type="transmembrane region" description="Helical" evidence="9">
    <location>
        <begin position="381"/>
        <end position="411"/>
    </location>
</feature>